<gene>
    <name evidence="3" type="ORF">TSTA_062510</name>
</gene>
<dbReference type="OrthoDB" id="4485682at2759"/>
<evidence type="ECO:0000256" key="1">
    <source>
        <dbReference type="SAM" id="Coils"/>
    </source>
</evidence>
<protein>
    <recommendedName>
        <fullName evidence="5">FluG domain-containing protein</fullName>
    </recommendedName>
</protein>
<evidence type="ECO:0000313" key="3">
    <source>
        <dbReference type="EMBL" id="EED22764.1"/>
    </source>
</evidence>
<dbReference type="Pfam" id="PF11917">
    <property type="entry name" value="DUF3435"/>
    <property type="match status" value="1"/>
</dbReference>
<dbReference type="InParanoid" id="B8LXU9"/>
<dbReference type="EMBL" id="EQ962652">
    <property type="protein sequence ID" value="EED22764.1"/>
    <property type="molecule type" value="Genomic_DNA"/>
</dbReference>
<dbReference type="Proteomes" id="UP000001745">
    <property type="component" value="Unassembled WGS sequence"/>
</dbReference>
<feature type="region of interest" description="Disordered" evidence="2">
    <location>
        <begin position="73"/>
        <end position="92"/>
    </location>
</feature>
<dbReference type="VEuPathDB" id="FungiDB:TSTA_062510"/>
<dbReference type="GeneID" id="8104197"/>
<organism evidence="3 4">
    <name type="scientific">Talaromyces stipitatus (strain ATCC 10500 / CBS 375.48 / QM 6759 / NRRL 1006)</name>
    <name type="common">Penicillium stipitatum</name>
    <dbReference type="NCBI Taxonomy" id="441959"/>
    <lineage>
        <taxon>Eukaryota</taxon>
        <taxon>Fungi</taxon>
        <taxon>Dikarya</taxon>
        <taxon>Ascomycota</taxon>
        <taxon>Pezizomycotina</taxon>
        <taxon>Eurotiomycetes</taxon>
        <taxon>Eurotiomycetidae</taxon>
        <taxon>Eurotiales</taxon>
        <taxon>Trichocomaceae</taxon>
        <taxon>Talaromyces</taxon>
        <taxon>Talaromyces sect. Talaromyces</taxon>
    </lineage>
</organism>
<evidence type="ECO:0000256" key="2">
    <source>
        <dbReference type="SAM" id="MobiDB-lite"/>
    </source>
</evidence>
<dbReference type="OMA" id="IEFHIIR"/>
<accession>B8LXU9</accession>
<dbReference type="AlphaFoldDB" id="B8LXU9"/>
<keyword evidence="1" id="KW-0175">Coiled coil</keyword>
<sequence length="852" mass="98278">MQTSRHVDRGIENADSSKSLNKPQRKSTKPSTMPEHRKPQNPHHRGLPKTQPLAQRRENGRKPPSFFIERRKHHAAAGPTPPNDADNTKVSKKSVQAKWNRFCLDQLREDPEVVMQNLGAAEIKTFFDWIDENFRGSVKADSSFSNYWRVLKGLYYDKTFKTLDEATIKDCINYRREVSKRMGLRRLPKPKPVSRNDDLLHFLVVHLVWDDSVFPDEAQRFYLFVGLNLSSVTSCRAVSLFDTRKDTDDCESPGTEEGLDCGKSESLIEDYSSDDAVSKSDNYDILAEHDLHVVHEEGVISAHRVAELERTNFSANSEDIRLSEVDTMCDTPGDDFDMDIDYESDISSVTDDGYLGGNDETRTILWRHISFRIVRSPQQGMPNLLIAIVSLVNTKGQDRKPRVKRFVIEHEDNPLFDLLGQLIAMAFYDEIFVAEFRDIEDVYLRNIPDHKRGLELKIKRDKLDIPIFREPERSDCGYRTSLKVPLKASTWSRYQKRLGEKGGSKENLTQKVWRRGTINAINNKAPASVRDQIADHESNAVKYYINEMVEFDTAAAFLERPSNEAVQKEARLVTFLADMTAPTGITEEQKMFISQRPTIRRLRSISRSLTEEIHARGYRSWKAAEGTEIYDRKKEVEKKLNRELTSLREQLKEKNRLRHFRDADTAIINEQLSGAPSLSPKATPPVYSVPEREEIVNLICKSPANLTEIQVYHRRLACIRLWIRWQDRQERPRRGRLAAPLMRLPPVPELPVTEPIADKYQKKQCPFCVANLSLPRRDREASFSRVNKMWDHVEKIHRQELAAFDTSKIPCSICKARNVTFVPLNVSDFQNHTQEVHKIELRNPFSQSLRLG</sequence>
<keyword evidence="4" id="KW-1185">Reference proteome</keyword>
<dbReference type="PhylomeDB" id="B8LXU9"/>
<dbReference type="InterPro" id="IPR021842">
    <property type="entry name" value="DUF3435"/>
</dbReference>
<dbReference type="PANTHER" id="PTHR37535:SF4">
    <property type="entry name" value="FLUG DOMAIN-CONTAINING PROTEIN"/>
    <property type="match status" value="1"/>
</dbReference>
<evidence type="ECO:0000313" key="4">
    <source>
        <dbReference type="Proteomes" id="UP000001745"/>
    </source>
</evidence>
<proteinExistence type="predicted"/>
<dbReference type="STRING" id="441959.B8LXU9"/>
<feature type="coiled-coil region" evidence="1">
    <location>
        <begin position="630"/>
        <end position="657"/>
    </location>
</feature>
<dbReference type="RefSeq" id="XP_002340151.1">
    <property type="nucleotide sequence ID" value="XM_002340110.1"/>
</dbReference>
<feature type="compositionally biased region" description="Basic and acidic residues" evidence="2">
    <location>
        <begin position="1"/>
        <end position="12"/>
    </location>
</feature>
<reference evidence="4" key="1">
    <citation type="journal article" date="2015" name="Genome Announc.">
        <title>Genome sequence of the AIDS-associated pathogen Penicillium marneffei (ATCC18224) and its near taxonomic relative Talaromyces stipitatus (ATCC10500).</title>
        <authorList>
            <person name="Nierman W.C."/>
            <person name="Fedorova-Abrams N.D."/>
            <person name="Andrianopoulos A."/>
        </authorList>
    </citation>
    <scope>NUCLEOTIDE SEQUENCE [LARGE SCALE GENOMIC DNA]</scope>
    <source>
        <strain evidence="4">ATCC 10500 / CBS 375.48 / QM 6759 / NRRL 1006</strain>
    </source>
</reference>
<evidence type="ECO:0008006" key="5">
    <source>
        <dbReference type="Google" id="ProtNLM"/>
    </source>
</evidence>
<dbReference type="HOGENOM" id="CLU_019568_0_0_1"/>
<name>B8LXU9_TALSN</name>
<feature type="region of interest" description="Disordered" evidence="2">
    <location>
        <begin position="1"/>
        <end position="61"/>
    </location>
</feature>
<dbReference type="eggNOG" id="ENOG502SPA8">
    <property type="taxonomic scope" value="Eukaryota"/>
</dbReference>
<dbReference type="PANTHER" id="PTHR37535">
    <property type="entry name" value="FLUG DOMAIN PROTEIN"/>
    <property type="match status" value="1"/>
</dbReference>